<evidence type="ECO:0000313" key="2">
    <source>
        <dbReference type="EMBL" id="GMA21740.1"/>
    </source>
</evidence>
<dbReference type="RefSeq" id="WP_284283327.1">
    <property type="nucleotide sequence ID" value="NZ_BSUJ01000001.1"/>
</dbReference>
<feature type="transmembrane region" description="Helical" evidence="1">
    <location>
        <begin position="30"/>
        <end position="46"/>
    </location>
</feature>
<keyword evidence="1" id="KW-0812">Transmembrane</keyword>
<organism evidence="2 3">
    <name type="scientific">Arsenicicoccus piscis</name>
    <dbReference type="NCBI Taxonomy" id="673954"/>
    <lineage>
        <taxon>Bacteria</taxon>
        <taxon>Bacillati</taxon>
        <taxon>Actinomycetota</taxon>
        <taxon>Actinomycetes</taxon>
        <taxon>Micrococcales</taxon>
        <taxon>Intrasporangiaceae</taxon>
        <taxon>Arsenicicoccus</taxon>
    </lineage>
</organism>
<evidence type="ECO:0000256" key="1">
    <source>
        <dbReference type="SAM" id="Phobius"/>
    </source>
</evidence>
<feature type="transmembrane region" description="Helical" evidence="1">
    <location>
        <begin position="52"/>
        <end position="69"/>
    </location>
</feature>
<keyword evidence="1" id="KW-0472">Membrane</keyword>
<sequence length="239" mass="26199">MLVVLVGPGLFAVWRTGLVQPWSRPGNEEMRLVSLVVIVMLVWTVVIPSQLYYPAGAALPGLWVGWVLLDRAWQQGAKPWRPRRTRARVVANGVASVMICLPVLPTSAVVTRLVSRVNPMVSDQLGWADTAQIVDLARGSETTVVTDSYPVAGAVDYYLRGKGVRVYSGHNALWSLGPPASQRVVLVGPIARTMTDWFVSCQPVSAPPAMSGRSPVMMAICDTPRRGWARTWPQFRRLG</sequence>
<keyword evidence="3" id="KW-1185">Reference proteome</keyword>
<keyword evidence="1" id="KW-1133">Transmembrane helix</keyword>
<evidence type="ECO:0000313" key="3">
    <source>
        <dbReference type="Proteomes" id="UP001157109"/>
    </source>
</evidence>
<name>A0ABQ6HTW4_9MICO</name>
<dbReference type="Proteomes" id="UP001157109">
    <property type="component" value="Unassembled WGS sequence"/>
</dbReference>
<comment type="caution">
    <text evidence="2">The sequence shown here is derived from an EMBL/GenBank/DDBJ whole genome shotgun (WGS) entry which is preliminary data.</text>
</comment>
<dbReference type="EMBL" id="BSUJ01000001">
    <property type="protein sequence ID" value="GMA21740.1"/>
    <property type="molecule type" value="Genomic_DNA"/>
</dbReference>
<accession>A0ABQ6HTW4</accession>
<reference evidence="3" key="1">
    <citation type="journal article" date="2019" name="Int. J. Syst. Evol. Microbiol.">
        <title>The Global Catalogue of Microorganisms (GCM) 10K type strain sequencing project: providing services to taxonomists for standard genome sequencing and annotation.</title>
        <authorList>
            <consortium name="The Broad Institute Genomics Platform"/>
            <consortium name="The Broad Institute Genome Sequencing Center for Infectious Disease"/>
            <person name="Wu L."/>
            <person name="Ma J."/>
        </authorList>
    </citation>
    <scope>NUCLEOTIDE SEQUENCE [LARGE SCALE GENOMIC DNA]</scope>
    <source>
        <strain evidence="3">NBRC 105830</strain>
    </source>
</reference>
<proteinExistence type="predicted"/>
<protein>
    <submittedName>
        <fullName evidence="2">Uncharacterized protein</fullName>
    </submittedName>
</protein>
<gene>
    <name evidence="2" type="ORF">GCM10025862_37610</name>
</gene>
<feature type="transmembrane region" description="Helical" evidence="1">
    <location>
        <begin position="89"/>
        <end position="110"/>
    </location>
</feature>